<dbReference type="Pfam" id="PF13516">
    <property type="entry name" value="LRR_6"/>
    <property type="match status" value="1"/>
</dbReference>
<feature type="domain" description="Guanylate kinase-like" evidence="3">
    <location>
        <begin position="310"/>
        <end position="494"/>
    </location>
</feature>
<dbReference type="SUPFAM" id="SSF52058">
    <property type="entry name" value="L domain-like"/>
    <property type="match status" value="1"/>
</dbReference>
<feature type="compositionally biased region" description="Polar residues" evidence="2">
    <location>
        <begin position="525"/>
        <end position="547"/>
    </location>
</feature>
<evidence type="ECO:0000313" key="4">
    <source>
        <dbReference type="Ensembl" id="ENSCINP00000011422.3"/>
    </source>
</evidence>
<dbReference type="PROSITE" id="PS51450">
    <property type="entry name" value="LRR"/>
    <property type="match status" value="6"/>
</dbReference>
<dbReference type="Gene3D" id="3.40.50.300">
    <property type="entry name" value="P-loop containing nucleotide triphosphate hydrolases"/>
    <property type="match status" value="1"/>
</dbReference>
<proteinExistence type="predicted"/>
<dbReference type="InterPro" id="IPR008145">
    <property type="entry name" value="GK/Ca_channel_bsu"/>
</dbReference>
<dbReference type="SMART" id="SM00072">
    <property type="entry name" value="GuKc"/>
    <property type="match status" value="1"/>
</dbReference>
<dbReference type="EMBL" id="EAAA01000529">
    <property type="status" value="NOT_ANNOTATED_CDS"/>
    <property type="molecule type" value="Genomic_DNA"/>
</dbReference>
<dbReference type="Gene3D" id="3.80.10.10">
    <property type="entry name" value="Ribonuclease Inhibitor"/>
    <property type="match status" value="3"/>
</dbReference>
<organism evidence="4 5">
    <name type="scientific">Ciona intestinalis</name>
    <name type="common">Transparent sea squirt</name>
    <name type="synonym">Ascidia intestinalis</name>
    <dbReference type="NCBI Taxonomy" id="7719"/>
    <lineage>
        <taxon>Eukaryota</taxon>
        <taxon>Metazoa</taxon>
        <taxon>Chordata</taxon>
        <taxon>Tunicata</taxon>
        <taxon>Ascidiacea</taxon>
        <taxon>Phlebobranchia</taxon>
        <taxon>Cionidae</taxon>
        <taxon>Ciona</taxon>
    </lineage>
</organism>
<protein>
    <recommendedName>
        <fullName evidence="3">Guanylate kinase-like domain-containing protein</fullName>
    </recommendedName>
</protein>
<dbReference type="Ensembl" id="ENSCINT00000011422.3">
    <property type="protein sequence ID" value="ENSCINP00000011422.3"/>
    <property type="gene ID" value="ENSCING00000005522.3"/>
</dbReference>
<dbReference type="InterPro" id="IPR001611">
    <property type="entry name" value="Leu-rich_rpt"/>
</dbReference>
<dbReference type="Proteomes" id="UP000008144">
    <property type="component" value="Chromosome 10"/>
</dbReference>
<dbReference type="SMART" id="SM00365">
    <property type="entry name" value="LRR_SD22"/>
    <property type="match status" value="4"/>
</dbReference>
<dbReference type="InterPro" id="IPR027417">
    <property type="entry name" value="P-loop_NTPase"/>
</dbReference>
<dbReference type="HOGENOM" id="CLU_019293_0_0_1"/>
<evidence type="ECO:0000256" key="1">
    <source>
        <dbReference type="ARBA" id="ARBA00022679"/>
    </source>
</evidence>
<feature type="region of interest" description="Disordered" evidence="2">
    <location>
        <begin position="515"/>
        <end position="573"/>
    </location>
</feature>
<dbReference type="CDD" id="cd00071">
    <property type="entry name" value="GMPK"/>
    <property type="match status" value="1"/>
</dbReference>
<feature type="compositionally biased region" description="Basic and acidic residues" evidence="2">
    <location>
        <begin position="549"/>
        <end position="563"/>
    </location>
</feature>
<dbReference type="SMART" id="SM00364">
    <property type="entry name" value="LRR_BAC"/>
    <property type="match status" value="3"/>
</dbReference>
<dbReference type="Pfam" id="PF00625">
    <property type="entry name" value="Guanylate_kin"/>
    <property type="match status" value="1"/>
</dbReference>
<evidence type="ECO:0000313" key="5">
    <source>
        <dbReference type="Proteomes" id="UP000008144"/>
    </source>
</evidence>
<dbReference type="PANTHER" id="PTHR23117">
    <property type="entry name" value="GUANYLATE KINASE-RELATED"/>
    <property type="match status" value="1"/>
</dbReference>
<keyword evidence="1" id="KW-0808">Transferase</keyword>
<accession>F6YP95</accession>
<reference evidence="5" key="1">
    <citation type="journal article" date="2002" name="Science">
        <title>The draft genome of Ciona intestinalis: insights into chordate and vertebrate origins.</title>
        <authorList>
            <person name="Dehal P."/>
            <person name="Satou Y."/>
            <person name="Campbell R.K."/>
            <person name="Chapman J."/>
            <person name="Degnan B."/>
            <person name="De Tomaso A."/>
            <person name="Davidson B."/>
            <person name="Di Gregorio A."/>
            <person name="Gelpke M."/>
            <person name="Goodstein D.M."/>
            <person name="Harafuji N."/>
            <person name="Hastings K.E."/>
            <person name="Ho I."/>
            <person name="Hotta K."/>
            <person name="Huang W."/>
            <person name="Kawashima T."/>
            <person name="Lemaire P."/>
            <person name="Martinez D."/>
            <person name="Meinertzhagen I.A."/>
            <person name="Necula S."/>
            <person name="Nonaka M."/>
            <person name="Putnam N."/>
            <person name="Rash S."/>
            <person name="Saiga H."/>
            <person name="Satake M."/>
            <person name="Terry A."/>
            <person name="Yamada L."/>
            <person name="Wang H.G."/>
            <person name="Awazu S."/>
            <person name="Azumi K."/>
            <person name="Boore J."/>
            <person name="Branno M."/>
            <person name="Chin-Bow S."/>
            <person name="DeSantis R."/>
            <person name="Doyle S."/>
            <person name="Francino P."/>
            <person name="Keys D.N."/>
            <person name="Haga S."/>
            <person name="Hayashi H."/>
            <person name="Hino K."/>
            <person name="Imai K.S."/>
            <person name="Inaba K."/>
            <person name="Kano S."/>
            <person name="Kobayashi K."/>
            <person name="Kobayashi M."/>
            <person name="Lee B.I."/>
            <person name="Makabe K.W."/>
            <person name="Manohar C."/>
            <person name="Matassi G."/>
            <person name="Medina M."/>
            <person name="Mochizuki Y."/>
            <person name="Mount S."/>
            <person name="Morishita T."/>
            <person name="Miura S."/>
            <person name="Nakayama A."/>
            <person name="Nishizaka S."/>
            <person name="Nomoto H."/>
            <person name="Ohta F."/>
            <person name="Oishi K."/>
            <person name="Rigoutsos I."/>
            <person name="Sano M."/>
            <person name="Sasaki A."/>
            <person name="Sasakura Y."/>
            <person name="Shoguchi E."/>
            <person name="Shin-i T."/>
            <person name="Spagnuolo A."/>
            <person name="Stainier D."/>
            <person name="Suzuki M.M."/>
            <person name="Tassy O."/>
            <person name="Takatori N."/>
            <person name="Tokuoka M."/>
            <person name="Yagi K."/>
            <person name="Yoshizaki F."/>
            <person name="Wada S."/>
            <person name="Zhang C."/>
            <person name="Hyatt P.D."/>
            <person name="Larimer F."/>
            <person name="Detter C."/>
            <person name="Doggett N."/>
            <person name="Glavina T."/>
            <person name="Hawkins T."/>
            <person name="Richardson P."/>
            <person name="Lucas S."/>
            <person name="Kohara Y."/>
            <person name="Levine M."/>
            <person name="Satoh N."/>
            <person name="Rokhsar D.S."/>
        </authorList>
    </citation>
    <scope>NUCLEOTIDE SEQUENCE [LARGE SCALE GENOMIC DNA]</scope>
</reference>
<dbReference type="PRINTS" id="PR00019">
    <property type="entry name" value="LEURICHRPT"/>
</dbReference>
<dbReference type="InterPro" id="IPR008144">
    <property type="entry name" value="Guanylate_kin-like_dom"/>
</dbReference>
<reference evidence="4" key="2">
    <citation type="journal article" date="2008" name="Genome Biol.">
        <title>Improved genome assembly and evidence-based global gene model set for the chordate Ciona intestinalis: new insight into intron and operon populations.</title>
        <authorList>
            <person name="Satou Y."/>
            <person name="Mineta K."/>
            <person name="Ogasawara M."/>
            <person name="Sasakura Y."/>
            <person name="Shoguchi E."/>
            <person name="Ueno K."/>
            <person name="Yamada L."/>
            <person name="Matsumoto J."/>
            <person name="Wasserscheid J."/>
            <person name="Dewar K."/>
            <person name="Wiley G.B."/>
            <person name="Macmil S.L."/>
            <person name="Roe B.A."/>
            <person name="Zeller R.W."/>
            <person name="Hastings K.E."/>
            <person name="Lemaire P."/>
            <person name="Lindquist E."/>
            <person name="Endo T."/>
            <person name="Hotta K."/>
            <person name="Inaba K."/>
        </authorList>
    </citation>
    <scope>NUCLEOTIDE SEQUENCE [LARGE SCALE GENOMIC DNA]</scope>
    <source>
        <strain evidence="4">wild type</strain>
    </source>
</reference>
<sequence length="720" mass="80189">VLTQKLISRGLSNIGTSACGTMHVFLKLNLQGIGLEDISALKSLQHIQELDLSHNNLTDLSALRNMRYLVKLNVSHNELTEVLDFEPPFGLREANFSHNNITKMPGLSTHGHLSILNLEHNRIEEVEGLSNCSYLQKLVLSRNLIQNISGFENLNLRVLELAHNKLTQIENLETVQQLQELDLSGNNLFSLCGLEGMNDLCLLNCEGNQLSDLAEIQYIESIQSIRTLNFVNNPMVEAEEYRKSVIFAMQQITELDGVPVSVEEKVMAVNLFDPPPEVQAALDHITHTVYRFLQPSKIYESTLPSIEMPYPMLVLTGPQASGKRELAHRLAQEFPDYFGFGVSHTTRVMHPGETNGKEYHFVTPNHFQALLSQGYFVQTYRHSGCLYGLSLDAIESVAKEGLACVVHMEINGVRTLKNTYFEPRYVLILPVSKNEHKARMIERGLYTKDQVKHISEKQTAMYAEINQENPGFFDMVINSDKLGEAYDRLRQLVMDYLGTTDLSGADAEVAVPRLSTTEHKEESGTHQTTLSGHGDSTNSNDPNSAKNQIKLDSRKTPVEEASYRRRQNAAKEAVEGFSPSVYDELFRRPMVPMTAPGMLEGSPMAQAASLYQDPAFAASMYPNMSQVTIENGQNYISDKTKSDRISPDSSNSSNEDSTGLSGLSSARGFSDEESYSSRTATPLAPRIVDGLEDWMESFDQPDKPGANIKPVLPPIPTGGR</sequence>
<evidence type="ECO:0000259" key="3">
    <source>
        <dbReference type="PROSITE" id="PS50052"/>
    </source>
</evidence>
<dbReference type="SUPFAM" id="SSF52540">
    <property type="entry name" value="P-loop containing nucleoside triphosphate hydrolases"/>
    <property type="match status" value="1"/>
</dbReference>
<dbReference type="InterPro" id="IPR032675">
    <property type="entry name" value="LRR_dom_sf"/>
</dbReference>
<dbReference type="OMA" id="CNQISEM"/>
<dbReference type="AlphaFoldDB" id="F6YP95"/>
<keyword evidence="5" id="KW-1185">Reference proteome</keyword>
<dbReference type="Pfam" id="PF14580">
    <property type="entry name" value="LRR_9"/>
    <property type="match status" value="1"/>
</dbReference>
<dbReference type="STRING" id="7719.ENSCINP00000011422"/>
<dbReference type="GO" id="GO:0005829">
    <property type="term" value="C:cytosol"/>
    <property type="evidence" value="ECO:0000318"/>
    <property type="project" value="GO_Central"/>
</dbReference>
<feature type="compositionally biased region" description="Pro residues" evidence="2">
    <location>
        <begin position="711"/>
        <end position="720"/>
    </location>
</feature>
<dbReference type="PROSITE" id="PS50052">
    <property type="entry name" value="GUANYLATE_KINASE_2"/>
    <property type="match status" value="1"/>
</dbReference>
<reference evidence="4" key="3">
    <citation type="submission" date="2025-08" db="UniProtKB">
        <authorList>
            <consortium name="Ensembl"/>
        </authorList>
    </citation>
    <scope>IDENTIFICATION</scope>
</reference>
<reference evidence="4" key="4">
    <citation type="submission" date="2025-09" db="UniProtKB">
        <authorList>
            <consortium name="Ensembl"/>
        </authorList>
    </citation>
    <scope>IDENTIFICATION</scope>
</reference>
<evidence type="ECO:0000256" key="2">
    <source>
        <dbReference type="SAM" id="MobiDB-lite"/>
    </source>
</evidence>
<feature type="region of interest" description="Disordered" evidence="2">
    <location>
        <begin position="638"/>
        <end position="720"/>
    </location>
</feature>
<dbReference type="GeneTree" id="ENSGT00940000157992"/>
<dbReference type="InParanoid" id="F6YP95"/>
<dbReference type="PANTHER" id="PTHR23117:SF18">
    <property type="entry name" value="LEUCINE-RICH REPEAT AND GUANYLATE KINASE DOMAIN-CONTAINING PROTEIN"/>
    <property type="match status" value="1"/>
</dbReference>
<dbReference type="FunFam" id="3.40.50.300:FF:000828">
    <property type="entry name" value="leucine-rich repeat and guanylate kinase domain-containing protein-like"/>
    <property type="match status" value="1"/>
</dbReference>
<feature type="compositionally biased region" description="Low complexity" evidence="2">
    <location>
        <begin position="647"/>
        <end position="661"/>
    </location>
</feature>
<name>F6YP95_CIOIN</name>
<dbReference type="GO" id="GO:0004385">
    <property type="term" value="F:GMP kinase activity"/>
    <property type="evidence" value="ECO:0000318"/>
    <property type="project" value="GO_Central"/>
</dbReference>